<organism evidence="10 11">
    <name type="scientific">Spodoptera exigua</name>
    <name type="common">Beet armyworm</name>
    <name type="synonym">Noctua fulgens</name>
    <dbReference type="NCBI Taxonomy" id="7107"/>
    <lineage>
        <taxon>Eukaryota</taxon>
        <taxon>Metazoa</taxon>
        <taxon>Ecdysozoa</taxon>
        <taxon>Arthropoda</taxon>
        <taxon>Hexapoda</taxon>
        <taxon>Insecta</taxon>
        <taxon>Pterygota</taxon>
        <taxon>Neoptera</taxon>
        <taxon>Endopterygota</taxon>
        <taxon>Lepidoptera</taxon>
        <taxon>Glossata</taxon>
        <taxon>Ditrysia</taxon>
        <taxon>Noctuoidea</taxon>
        <taxon>Noctuidae</taxon>
        <taxon>Amphipyrinae</taxon>
        <taxon>Spodoptera</taxon>
    </lineage>
</organism>
<comment type="caution">
    <text evidence="10">The sequence shown here is derived from an EMBL/GenBank/DDBJ whole genome shotgun (WGS) entry which is preliminary data.</text>
</comment>
<proteinExistence type="predicted"/>
<keyword evidence="11" id="KW-1185">Reference proteome</keyword>
<reference evidence="10" key="1">
    <citation type="submission" date="2020-08" db="EMBL/GenBank/DDBJ databases">
        <title>Spodoptera exigua strain:BAW_Kor-Di-RS1 Genome sequencing and assembly.</title>
        <authorList>
            <person name="Kim J."/>
            <person name="Nam H.Y."/>
            <person name="Kwon M."/>
            <person name="Choi J.H."/>
            <person name="Cho S.R."/>
            <person name="Kim G.-H."/>
        </authorList>
    </citation>
    <scope>NUCLEOTIDE SEQUENCE</scope>
    <source>
        <strain evidence="10">BAW_Kor-Di-RS1</strain>
        <tissue evidence="10">Whole-body</tissue>
    </source>
</reference>
<dbReference type="InterPro" id="IPR001314">
    <property type="entry name" value="Peptidase_S1A"/>
</dbReference>
<sequence>MTVKEGTICSLIQSFPVFLILAQNAQKCLKTPLVYKPPSPTHSPEYYEALDALFQSLYGHGHQGHVPTYQTYPVHQTPSVSCQYSYGPGKKWSSSSHGGSKPCYQYVYTSGTDYHTYGTGLQGYPSYGSYGLKKGNIYALNGNITTTGYAPNQVYNTKNRYQVVVKKTRVGNRKKNRKLQAGFFPQRGNRHNGFFGQEFMQPRRPDRFSNFFNLQPKRPVINPENNQENIYVYEISPESPNQYDYNGRPVVFPTNRPIYNQNGLNNGNVNFQNNPNNVNFQNPNNGNFQQPSYDGSFQPAPNDGSFQPAPSDSSFQPAPNDGSFQPAPSDGSFQPAPNDGSFQPAPSDGSFQPAPNDGSFQPAPSDGSFQSNPSDGSFQTNNDNEVNTNQEKPPQNGSNGGFQDVNTNTTPGPEDIGVTAPNDPVNFEDVSTWPPLTPVPTVSTESRNSFNFQQNQGVFKETCQTVENGLGTCISVYECQPYISVLRESRTNPNAISPEDFVPALPDPPICGFSNASLGRVVGGVDAALGDFPWMALLGYKSKRTGTTNWLCGGSLISSRHVLTAAHCIHNHEEDLYVVRLGELDLAKEDEGATPVDVLIKQKVKHEQYSATSFTNDIGILILDHDVTFTELIKPICMPKDEKLRATTFEDYNPLIAGWGHTEFRGAAATHLQVLQLPVVGNDFCMQAYSAYKAQKIDERVLCAGYKQGGKDACQGDSGGPLMQPIWSPTSHKTYFYQIGVVSYGKKCAEANFPGVYSRVTHFIPGSNRKF</sequence>
<accession>A0A835G5C5</accession>
<dbReference type="InterPro" id="IPR033116">
    <property type="entry name" value="TRYPSIN_SER"/>
</dbReference>
<gene>
    <name evidence="10" type="ORF">HW555_013440</name>
</gene>
<feature type="compositionally biased region" description="Polar residues" evidence="8">
    <location>
        <begin position="304"/>
        <end position="317"/>
    </location>
</feature>
<dbReference type="GO" id="GO:0004252">
    <property type="term" value="F:serine-type endopeptidase activity"/>
    <property type="evidence" value="ECO:0007669"/>
    <property type="project" value="InterPro"/>
</dbReference>
<keyword evidence="2" id="KW-0964">Secreted</keyword>
<dbReference type="InterPro" id="IPR001254">
    <property type="entry name" value="Trypsin_dom"/>
</dbReference>
<keyword evidence="3 7" id="KW-0645">Protease</keyword>
<feature type="domain" description="Peptidase S1" evidence="9">
    <location>
        <begin position="521"/>
        <end position="771"/>
    </location>
</feature>
<dbReference type="CDD" id="cd00190">
    <property type="entry name" value="Tryp_SPc"/>
    <property type="match status" value="1"/>
</dbReference>
<dbReference type="InterPro" id="IPR018114">
    <property type="entry name" value="TRYPSIN_HIS"/>
</dbReference>
<dbReference type="GO" id="GO:0005576">
    <property type="term" value="C:extracellular region"/>
    <property type="evidence" value="ECO:0007669"/>
    <property type="project" value="UniProtKB-SubCell"/>
</dbReference>
<dbReference type="SUPFAM" id="SSF50494">
    <property type="entry name" value="Trypsin-like serine proteases"/>
    <property type="match status" value="1"/>
</dbReference>
<keyword evidence="5 7" id="KW-0720">Serine protease</keyword>
<dbReference type="SMART" id="SM00020">
    <property type="entry name" value="Tryp_SPc"/>
    <property type="match status" value="1"/>
</dbReference>
<evidence type="ECO:0000256" key="4">
    <source>
        <dbReference type="ARBA" id="ARBA00022801"/>
    </source>
</evidence>
<evidence type="ECO:0000256" key="6">
    <source>
        <dbReference type="ARBA" id="ARBA00023157"/>
    </source>
</evidence>
<dbReference type="Gene3D" id="2.40.10.10">
    <property type="entry name" value="Trypsin-like serine proteases"/>
    <property type="match status" value="2"/>
</dbReference>
<evidence type="ECO:0000256" key="8">
    <source>
        <dbReference type="SAM" id="MobiDB-lite"/>
    </source>
</evidence>
<keyword evidence="6" id="KW-1015">Disulfide bond</keyword>
<dbReference type="FunFam" id="2.40.10.10:FF:000015">
    <property type="entry name" value="Atrial natriuretic peptide-converting enzyme"/>
    <property type="match status" value="1"/>
</dbReference>
<dbReference type="Proteomes" id="UP000648187">
    <property type="component" value="Unassembled WGS sequence"/>
</dbReference>
<evidence type="ECO:0000256" key="2">
    <source>
        <dbReference type="ARBA" id="ARBA00022525"/>
    </source>
</evidence>
<dbReference type="AlphaFoldDB" id="A0A835G5C5"/>
<keyword evidence="4 7" id="KW-0378">Hydrolase</keyword>
<feature type="compositionally biased region" description="Polar residues" evidence="8">
    <location>
        <begin position="367"/>
        <end position="397"/>
    </location>
</feature>
<dbReference type="PROSITE" id="PS50240">
    <property type="entry name" value="TRYPSIN_DOM"/>
    <property type="match status" value="1"/>
</dbReference>
<evidence type="ECO:0000256" key="5">
    <source>
        <dbReference type="ARBA" id="ARBA00022825"/>
    </source>
</evidence>
<evidence type="ECO:0000256" key="1">
    <source>
        <dbReference type="ARBA" id="ARBA00004613"/>
    </source>
</evidence>
<name>A0A835G5C5_SPOEX</name>
<dbReference type="EMBL" id="JACKWZ010000648">
    <property type="protein sequence ID" value="KAF9406046.1"/>
    <property type="molecule type" value="Genomic_DNA"/>
</dbReference>
<evidence type="ECO:0000256" key="7">
    <source>
        <dbReference type="RuleBase" id="RU363034"/>
    </source>
</evidence>
<dbReference type="PANTHER" id="PTHR24252:SF7">
    <property type="entry name" value="HYALIN"/>
    <property type="match status" value="1"/>
</dbReference>
<dbReference type="Pfam" id="PF00089">
    <property type="entry name" value="Trypsin"/>
    <property type="match status" value="1"/>
</dbReference>
<evidence type="ECO:0000313" key="11">
    <source>
        <dbReference type="Proteomes" id="UP000648187"/>
    </source>
</evidence>
<evidence type="ECO:0000259" key="9">
    <source>
        <dbReference type="PROSITE" id="PS50240"/>
    </source>
</evidence>
<dbReference type="InterPro" id="IPR009003">
    <property type="entry name" value="Peptidase_S1_PA"/>
</dbReference>
<dbReference type="PROSITE" id="PS00135">
    <property type="entry name" value="TRYPSIN_SER"/>
    <property type="match status" value="1"/>
</dbReference>
<comment type="subcellular location">
    <subcellularLocation>
        <location evidence="1">Secreted</location>
    </subcellularLocation>
</comment>
<dbReference type="PROSITE" id="PS00134">
    <property type="entry name" value="TRYPSIN_HIS"/>
    <property type="match status" value="1"/>
</dbReference>
<dbReference type="GO" id="GO:0006508">
    <property type="term" value="P:proteolysis"/>
    <property type="evidence" value="ECO:0007669"/>
    <property type="project" value="UniProtKB-KW"/>
</dbReference>
<dbReference type="PANTHER" id="PTHR24252">
    <property type="entry name" value="ACROSIN-RELATED"/>
    <property type="match status" value="1"/>
</dbReference>
<feature type="compositionally biased region" description="Low complexity" evidence="8">
    <location>
        <begin position="260"/>
        <end position="291"/>
    </location>
</feature>
<feature type="region of interest" description="Disordered" evidence="8">
    <location>
        <begin position="254"/>
        <end position="425"/>
    </location>
</feature>
<protein>
    <recommendedName>
        <fullName evidence="9">Peptidase S1 domain-containing protein</fullName>
    </recommendedName>
</protein>
<evidence type="ECO:0000256" key="3">
    <source>
        <dbReference type="ARBA" id="ARBA00022670"/>
    </source>
</evidence>
<dbReference type="PRINTS" id="PR00722">
    <property type="entry name" value="CHYMOTRYPSIN"/>
</dbReference>
<evidence type="ECO:0000313" key="10">
    <source>
        <dbReference type="EMBL" id="KAF9406046.1"/>
    </source>
</evidence>
<dbReference type="InterPro" id="IPR043504">
    <property type="entry name" value="Peptidase_S1_PA_chymotrypsin"/>
</dbReference>